<dbReference type="EMBL" id="MN739997">
    <property type="protein sequence ID" value="QHT82154.1"/>
    <property type="molecule type" value="Genomic_DNA"/>
</dbReference>
<name>A0A6C0HP35_9ZZZZ</name>
<dbReference type="AlphaFoldDB" id="A0A6C0HP35"/>
<organism evidence="2">
    <name type="scientific">viral metagenome</name>
    <dbReference type="NCBI Taxonomy" id="1070528"/>
    <lineage>
        <taxon>unclassified sequences</taxon>
        <taxon>metagenomes</taxon>
        <taxon>organismal metagenomes</taxon>
    </lineage>
</organism>
<sequence>MNRITKPKIDVSYNEQFILTILLILYILLNVRLTGRLSAAINNIYSKILLYGLSLYVLVYSNILNGLLMFIAVYVTISNIQNENTLPPQHTSQTDCPIDYSPNQAQYTLEEEVVSTIPNNKNTIHGAATFKPVLTPLNNAKKLT</sequence>
<feature type="transmembrane region" description="Helical" evidence="1">
    <location>
        <begin position="12"/>
        <end position="29"/>
    </location>
</feature>
<keyword evidence="1" id="KW-0812">Transmembrane</keyword>
<evidence type="ECO:0000313" key="2">
    <source>
        <dbReference type="EMBL" id="QHT82154.1"/>
    </source>
</evidence>
<accession>A0A6C0HP35</accession>
<feature type="transmembrane region" description="Helical" evidence="1">
    <location>
        <begin position="49"/>
        <end position="77"/>
    </location>
</feature>
<reference evidence="2" key="1">
    <citation type="journal article" date="2020" name="Nature">
        <title>Giant virus diversity and host interactions through global metagenomics.</title>
        <authorList>
            <person name="Schulz F."/>
            <person name="Roux S."/>
            <person name="Paez-Espino D."/>
            <person name="Jungbluth S."/>
            <person name="Walsh D.A."/>
            <person name="Denef V.J."/>
            <person name="McMahon K.D."/>
            <person name="Konstantinidis K.T."/>
            <person name="Eloe-Fadrosh E.A."/>
            <person name="Kyrpides N.C."/>
            <person name="Woyke T."/>
        </authorList>
    </citation>
    <scope>NUCLEOTIDE SEQUENCE</scope>
    <source>
        <strain evidence="2">GVMAG-M-3300023184-161</strain>
    </source>
</reference>
<proteinExistence type="predicted"/>
<keyword evidence="1" id="KW-1133">Transmembrane helix</keyword>
<evidence type="ECO:0000256" key="1">
    <source>
        <dbReference type="SAM" id="Phobius"/>
    </source>
</evidence>
<keyword evidence="1" id="KW-0472">Membrane</keyword>
<protein>
    <submittedName>
        <fullName evidence="2">Uncharacterized protein</fullName>
    </submittedName>
</protein>